<feature type="signal peptide" evidence="2">
    <location>
        <begin position="1"/>
        <end position="23"/>
    </location>
</feature>
<keyword evidence="1" id="KW-1133">Transmembrane helix</keyword>
<dbReference type="Proteomes" id="UP000044841">
    <property type="component" value="Unassembled WGS sequence"/>
</dbReference>
<gene>
    <name evidence="3" type="ORF">RSOLAG22IIIB_08169</name>
</gene>
<protein>
    <recommendedName>
        <fullName evidence="5">Transmembrane protein</fullName>
    </recommendedName>
</protein>
<organism evidence="3 4">
    <name type="scientific">Rhizoctonia solani</name>
    <dbReference type="NCBI Taxonomy" id="456999"/>
    <lineage>
        <taxon>Eukaryota</taxon>
        <taxon>Fungi</taxon>
        <taxon>Dikarya</taxon>
        <taxon>Basidiomycota</taxon>
        <taxon>Agaricomycotina</taxon>
        <taxon>Agaricomycetes</taxon>
        <taxon>Cantharellales</taxon>
        <taxon>Ceratobasidiaceae</taxon>
        <taxon>Rhizoctonia</taxon>
    </lineage>
</organism>
<feature type="transmembrane region" description="Helical" evidence="1">
    <location>
        <begin position="146"/>
        <end position="166"/>
    </location>
</feature>
<evidence type="ECO:0000313" key="3">
    <source>
        <dbReference type="EMBL" id="CUA68924.1"/>
    </source>
</evidence>
<keyword evidence="1" id="KW-0812">Transmembrane</keyword>
<reference evidence="3 4" key="1">
    <citation type="submission" date="2015-07" db="EMBL/GenBank/DDBJ databases">
        <authorList>
            <person name="Noorani M."/>
        </authorList>
    </citation>
    <scope>NUCLEOTIDE SEQUENCE [LARGE SCALE GENOMIC DNA]</scope>
    <source>
        <strain evidence="3">BBA 69670</strain>
    </source>
</reference>
<evidence type="ECO:0000256" key="1">
    <source>
        <dbReference type="SAM" id="Phobius"/>
    </source>
</evidence>
<feature type="chain" id="PRO_5005502469" description="Transmembrane protein" evidence="2">
    <location>
        <begin position="24"/>
        <end position="193"/>
    </location>
</feature>
<dbReference type="AlphaFoldDB" id="A0A0K6FSH2"/>
<feature type="transmembrane region" description="Helical" evidence="1">
    <location>
        <begin position="172"/>
        <end position="192"/>
    </location>
</feature>
<name>A0A0K6FSH2_9AGAM</name>
<feature type="transmembrane region" description="Helical" evidence="1">
    <location>
        <begin position="105"/>
        <end position="125"/>
    </location>
</feature>
<evidence type="ECO:0000313" key="4">
    <source>
        <dbReference type="Proteomes" id="UP000044841"/>
    </source>
</evidence>
<keyword evidence="4" id="KW-1185">Reference proteome</keyword>
<sequence length="193" mass="20289">MHVFSRLTSFVLFILSLSLFAHALPAPGSSGALVTRDPKCDQLVDVVVDLKTKVDTCISAIVKAEVVADVSVQIDAIVGHVNTCANAIVAIGAVSDIDTVVKADIAARVAAIIAVIVKACLRLSVKFGLQVFLELFVKIDAAIKLLLVNLSVCIDGIVVLISQIVVATCAHILVTLNFELCLSVLALVNVGIY</sequence>
<evidence type="ECO:0000256" key="2">
    <source>
        <dbReference type="SAM" id="SignalP"/>
    </source>
</evidence>
<accession>A0A0K6FSH2</accession>
<dbReference type="EMBL" id="CYGV01000580">
    <property type="protein sequence ID" value="CUA68924.1"/>
    <property type="molecule type" value="Genomic_DNA"/>
</dbReference>
<evidence type="ECO:0008006" key="5">
    <source>
        <dbReference type="Google" id="ProtNLM"/>
    </source>
</evidence>
<keyword evidence="1" id="KW-0472">Membrane</keyword>
<proteinExistence type="predicted"/>
<keyword evidence="2" id="KW-0732">Signal</keyword>